<keyword evidence="4 6" id="KW-1133">Transmembrane helix</keyword>
<dbReference type="InterPro" id="IPR050638">
    <property type="entry name" value="AA-Vitamin_Transporters"/>
</dbReference>
<dbReference type="GeneID" id="97672068"/>
<feature type="transmembrane region" description="Helical" evidence="6">
    <location>
        <begin position="186"/>
        <end position="207"/>
    </location>
</feature>
<comment type="subcellular location">
    <subcellularLocation>
        <location evidence="1">Membrane</location>
        <topology evidence="1">Multi-pass membrane protein</topology>
    </subcellularLocation>
</comment>
<keyword evidence="9" id="KW-1185">Reference proteome</keyword>
<dbReference type="Pfam" id="PF00892">
    <property type="entry name" value="EamA"/>
    <property type="match status" value="2"/>
</dbReference>
<dbReference type="Proteomes" id="UP000049983">
    <property type="component" value="Unassembled WGS sequence"/>
</dbReference>
<dbReference type="AlphaFoldDB" id="A0A0M6ZBP2"/>
<dbReference type="PANTHER" id="PTHR32322">
    <property type="entry name" value="INNER MEMBRANE TRANSPORTER"/>
    <property type="match status" value="1"/>
</dbReference>
<feature type="transmembrane region" description="Helical" evidence="6">
    <location>
        <begin position="37"/>
        <end position="58"/>
    </location>
</feature>
<evidence type="ECO:0000259" key="7">
    <source>
        <dbReference type="Pfam" id="PF00892"/>
    </source>
</evidence>
<organism evidence="8 9">
    <name type="scientific">Roseibium album</name>
    <dbReference type="NCBI Taxonomy" id="311410"/>
    <lineage>
        <taxon>Bacteria</taxon>
        <taxon>Pseudomonadati</taxon>
        <taxon>Pseudomonadota</taxon>
        <taxon>Alphaproteobacteria</taxon>
        <taxon>Hyphomicrobiales</taxon>
        <taxon>Stappiaceae</taxon>
        <taxon>Roseibium</taxon>
    </lineage>
</organism>
<dbReference type="InterPro" id="IPR037185">
    <property type="entry name" value="EmrE-like"/>
</dbReference>
<dbReference type="SUPFAM" id="SSF103481">
    <property type="entry name" value="Multidrug resistance efflux transporter EmrE"/>
    <property type="match status" value="2"/>
</dbReference>
<feature type="domain" description="EamA" evidence="7">
    <location>
        <begin position="10"/>
        <end position="139"/>
    </location>
</feature>
<keyword evidence="3 6" id="KW-0812">Transmembrane</keyword>
<evidence type="ECO:0000256" key="3">
    <source>
        <dbReference type="ARBA" id="ARBA00022692"/>
    </source>
</evidence>
<dbReference type="OrthoDB" id="184388at2"/>
<feature type="transmembrane region" description="Helical" evidence="6">
    <location>
        <begin position="70"/>
        <end position="89"/>
    </location>
</feature>
<accession>A0A0M6ZBP2</accession>
<evidence type="ECO:0000256" key="6">
    <source>
        <dbReference type="SAM" id="Phobius"/>
    </source>
</evidence>
<comment type="similarity">
    <text evidence="2">Belongs to the EamA transporter family.</text>
</comment>
<feature type="transmembrane region" description="Helical" evidence="6">
    <location>
        <begin position="270"/>
        <end position="288"/>
    </location>
</feature>
<dbReference type="RefSeq" id="WP_055117221.1">
    <property type="nucleotide sequence ID" value="NZ_CANMGD010000007.1"/>
</dbReference>
<protein>
    <submittedName>
        <fullName evidence="8">Threonine and homoserine efflux system</fullName>
    </submittedName>
</protein>
<sequence length="300" mass="32234">MGVISSKRALGFGVLAALLFGTHSVIARFLTSDLHGLQIAVVRIWIAAAVLFVLLKFSKQAVFPIRFDRYKLLAIAGFVLNYAVFHIGLERTSATNAMVLENTAPFFVLVMLASVGIERVRKVDIAATVLVMAGVVLTVRHDIDIGTNALSGDLLMVVAGFTWAMFIIGSTKSVQNTSAPLERLQLLFQILFVSAIVLTPGFFLFSFEPTGADLMWLVFLAVFPTAVGYFLWYEAMAGVSTVTAALLFVLSVVFTFINSVVFLGEALTPGMMIGGALVVGAVILPSLLESNDESPEGSES</sequence>
<name>A0A0M6ZBP2_9HYPH</name>
<dbReference type="InterPro" id="IPR000620">
    <property type="entry name" value="EamA_dom"/>
</dbReference>
<feature type="transmembrane region" description="Helical" evidence="6">
    <location>
        <begin position="213"/>
        <end position="232"/>
    </location>
</feature>
<feature type="domain" description="EamA" evidence="7">
    <location>
        <begin position="151"/>
        <end position="284"/>
    </location>
</feature>
<dbReference type="PANTHER" id="PTHR32322:SF2">
    <property type="entry name" value="EAMA DOMAIN-CONTAINING PROTEIN"/>
    <property type="match status" value="1"/>
</dbReference>
<gene>
    <name evidence="8" type="ORF">LA5096_04787</name>
</gene>
<dbReference type="GO" id="GO:0016020">
    <property type="term" value="C:membrane"/>
    <property type="evidence" value="ECO:0007669"/>
    <property type="project" value="UniProtKB-SubCell"/>
</dbReference>
<feature type="transmembrane region" description="Helical" evidence="6">
    <location>
        <begin position="244"/>
        <end position="264"/>
    </location>
</feature>
<feature type="transmembrane region" description="Helical" evidence="6">
    <location>
        <begin position="155"/>
        <end position="174"/>
    </location>
</feature>
<evidence type="ECO:0000256" key="4">
    <source>
        <dbReference type="ARBA" id="ARBA00022989"/>
    </source>
</evidence>
<evidence type="ECO:0000256" key="1">
    <source>
        <dbReference type="ARBA" id="ARBA00004141"/>
    </source>
</evidence>
<keyword evidence="5 6" id="KW-0472">Membrane</keyword>
<reference evidence="9" key="1">
    <citation type="submission" date="2015-07" db="EMBL/GenBank/DDBJ databases">
        <authorList>
            <person name="Rodrigo-Torres Lidia"/>
            <person name="Arahal R.David."/>
        </authorList>
    </citation>
    <scope>NUCLEOTIDE SEQUENCE [LARGE SCALE GENOMIC DNA]</scope>
    <source>
        <strain evidence="9">CECT 5096</strain>
    </source>
</reference>
<feature type="transmembrane region" description="Helical" evidence="6">
    <location>
        <begin position="95"/>
        <end position="113"/>
    </location>
</feature>
<evidence type="ECO:0000313" key="8">
    <source>
        <dbReference type="EMBL" id="CTQ76547.1"/>
    </source>
</evidence>
<evidence type="ECO:0000256" key="5">
    <source>
        <dbReference type="ARBA" id="ARBA00023136"/>
    </source>
</evidence>
<evidence type="ECO:0000256" key="2">
    <source>
        <dbReference type="ARBA" id="ARBA00007362"/>
    </source>
</evidence>
<proteinExistence type="inferred from homology"/>
<evidence type="ECO:0000313" key="9">
    <source>
        <dbReference type="Proteomes" id="UP000049983"/>
    </source>
</evidence>
<dbReference type="EMBL" id="CXWC01000013">
    <property type="protein sequence ID" value="CTQ76547.1"/>
    <property type="molecule type" value="Genomic_DNA"/>
</dbReference>